<comment type="similarity">
    <text evidence="1">Belongs to the short-chain dehydrogenases/reductases (SDR) family.</text>
</comment>
<comment type="caution">
    <text evidence="2">The sequence shown here is derived from an EMBL/GenBank/DDBJ whole genome shotgun (WGS) entry which is preliminary data.</text>
</comment>
<gene>
    <name evidence="2" type="ORF">R4146_03805</name>
</gene>
<proteinExistence type="inferred from homology"/>
<dbReference type="GO" id="GO:0047936">
    <property type="term" value="F:glucose 1-dehydrogenase [NAD(P)+] activity"/>
    <property type="evidence" value="ECO:0007669"/>
    <property type="project" value="UniProtKB-EC"/>
</dbReference>
<dbReference type="RefSeq" id="WP_339960109.1">
    <property type="nucleotide sequence ID" value="NZ_JAWMWH010000001.1"/>
</dbReference>
<accession>A0ABU8SK58</accession>
<protein>
    <submittedName>
        <fullName evidence="2">Glucose-1-dehydrogenase</fullName>
        <ecNumber evidence="2">1.1.1.47</ecNumber>
    </submittedName>
</protein>
<reference evidence="2 3" key="1">
    <citation type="submission" date="2023-10" db="EMBL/GenBank/DDBJ databases">
        <title>Nicoliella lavandulae sp. nov. isolated from Lavandula angustifolia flowers.</title>
        <authorList>
            <person name="Alcantara C."/>
            <person name="Zuniga M."/>
            <person name="Landete J.M."/>
            <person name="Monedero V."/>
        </authorList>
    </citation>
    <scope>NUCLEOTIDE SEQUENCE [LARGE SCALE GENOMIC DNA]</scope>
    <source>
        <strain evidence="2 3">Es01</strain>
    </source>
</reference>
<dbReference type="Pfam" id="PF13561">
    <property type="entry name" value="adh_short_C2"/>
    <property type="match status" value="1"/>
</dbReference>
<keyword evidence="2" id="KW-0560">Oxidoreductase</keyword>
<dbReference type="Proteomes" id="UP001370590">
    <property type="component" value="Unassembled WGS sequence"/>
</dbReference>
<keyword evidence="3" id="KW-1185">Reference proteome</keyword>
<name>A0ABU8SK58_9LACO</name>
<dbReference type="InterPro" id="IPR020904">
    <property type="entry name" value="Sc_DH/Rdtase_CS"/>
</dbReference>
<dbReference type="Gene3D" id="3.40.50.720">
    <property type="entry name" value="NAD(P)-binding Rossmann-like Domain"/>
    <property type="match status" value="1"/>
</dbReference>
<organism evidence="2 3">
    <name type="scientific">Nicoliella lavandulae</name>
    <dbReference type="NCBI Taxonomy" id="3082954"/>
    <lineage>
        <taxon>Bacteria</taxon>
        <taxon>Bacillati</taxon>
        <taxon>Bacillota</taxon>
        <taxon>Bacilli</taxon>
        <taxon>Lactobacillales</taxon>
        <taxon>Lactobacillaceae</taxon>
        <taxon>Nicoliella</taxon>
    </lineage>
</organism>
<dbReference type="PROSITE" id="PS00061">
    <property type="entry name" value="ADH_SHORT"/>
    <property type="match status" value="1"/>
</dbReference>
<dbReference type="InterPro" id="IPR002347">
    <property type="entry name" value="SDR_fam"/>
</dbReference>
<evidence type="ECO:0000313" key="2">
    <source>
        <dbReference type="EMBL" id="MEJ6400296.1"/>
    </source>
</evidence>
<dbReference type="PANTHER" id="PTHR42760">
    <property type="entry name" value="SHORT-CHAIN DEHYDROGENASES/REDUCTASES FAMILY MEMBER"/>
    <property type="match status" value="1"/>
</dbReference>
<dbReference type="PRINTS" id="PR00080">
    <property type="entry name" value="SDRFAMILY"/>
</dbReference>
<dbReference type="PRINTS" id="PR00081">
    <property type="entry name" value="GDHRDH"/>
</dbReference>
<dbReference type="EC" id="1.1.1.47" evidence="2"/>
<dbReference type="NCBIfam" id="NF006493">
    <property type="entry name" value="PRK08936.1"/>
    <property type="match status" value="1"/>
</dbReference>
<dbReference type="InterPro" id="IPR036291">
    <property type="entry name" value="NAD(P)-bd_dom_sf"/>
</dbReference>
<dbReference type="SUPFAM" id="SSF51735">
    <property type="entry name" value="NAD(P)-binding Rossmann-fold domains"/>
    <property type="match status" value="1"/>
</dbReference>
<sequence length="261" mass="28420">MYNDLKGKVAVITGGSKGIGKAIAERLAKEHMKLVINYNSDAKGAEDTVKMIKDKGGDAVATQANVGDENDVQHLLDVAIDNFGDLDLWINNAGMENQVHTHEMSLADWNKVIKVNLTGTFLGARAALRYWIKKDRPGNIINMSSVHDQIPWPTFSHYAASKGGVKMFSETIALEYAKRGIRVNSVSPGAINTPINAKKFSDPDQLADTKEMVPMDRIGKPEEVSATVAWLASTESGYVTGDTIYVDGGMTLYPEFEEGKG</sequence>
<evidence type="ECO:0000256" key="1">
    <source>
        <dbReference type="ARBA" id="ARBA00006484"/>
    </source>
</evidence>
<dbReference type="PANTHER" id="PTHR42760:SF132">
    <property type="entry name" value="SHORT-CHAIN DEHYDROGENASE_REDUCTASE FAMILY PROTEIN"/>
    <property type="match status" value="1"/>
</dbReference>
<dbReference type="NCBIfam" id="NF005559">
    <property type="entry name" value="PRK07231.1"/>
    <property type="match status" value="1"/>
</dbReference>
<dbReference type="EMBL" id="JAWMWH010000001">
    <property type="protein sequence ID" value="MEJ6400296.1"/>
    <property type="molecule type" value="Genomic_DNA"/>
</dbReference>
<evidence type="ECO:0000313" key="3">
    <source>
        <dbReference type="Proteomes" id="UP001370590"/>
    </source>
</evidence>